<dbReference type="SMART" id="SM00320">
    <property type="entry name" value="WD40"/>
    <property type="match status" value="4"/>
</dbReference>
<protein>
    <recommendedName>
        <fullName evidence="6">C2H2-type domain-containing protein</fullName>
    </recommendedName>
</protein>
<evidence type="ECO:0000256" key="3">
    <source>
        <dbReference type="ARBA" id="ARBA00023242"/>
    </source>
</evidence>
<dbReference type="InterPro" id="IPR015943">
    <property type="entry name" value="WD40/YVTN_repeat-like_dom_sf"/>
</dbReference>
<feature type="repeat" description="WD" evidence="4">
    <location>
        <begin position="951"/>
        <end position="989"/>
    </location>
</feature>
<dbReference type="Pfam" id="PF00400">
    <property type="entry name" value="WD40"/>
    <property type="match status" value="2"/>
</dbReference>
<evidence type="ECO:0000256" key="2">
    <source>
        <dbReference type="ARBA" id="ARBA00023163"/>
    </source>
</evidence>
<sequence>MSVNRKQSKKNIDKSLSQNDCKTKPVENHNRIIEKLRLNREIDIRPVRSKRSKVQILPDKRTYESNKTKTKETSSRSSTTVGGVIEHINTRTSLNDIVIKNTTLTKKKRINNKDEILSTLPVDGNVSGSSTNSRRQSSSADVSTSSVIETDENSSFEDSSKGVGANSNCDESSEALFKIANIYTITECSNDTVIKENTSSNEQETKSNSRKRKRINYASLIEGDGFDDTELEETRINSSSENSKDSVKSKKGRRKGYKNEIKPKTTEKESPENHQLKKKGRPRGKNVPNNSHCKMLMNTILQQLSNDQIDTTNSETDMDSSVDIVNSSIEEKVNTNASSATVTCAVCKQQMGKTAWTHHKYRNHNNLAWRIGDEPLDLSDSAVVMRVLTDLYKRKKPLYCENCNMVKKSVMGYLSHKSICQRSSEEIEASKVKCDHCGRTLMPVSMAIHLKICKVINVGKQIESPITYKSNDQFVDGKRKAAKKAEGFLKECHENDANEINKKKRRTWNVNFDFRSTPRGNKVIQEEINRNGNATCWFEVCNYESEVVDDMASHISNCKFKPSQGYTCKYCFVTYSNEDDALEHSVQSHSTEVKDEEFECNDMDQDQLQEDAYAYAFFDEPKVKTVNQTNKKNLLNGIHFLLKYRCCSTNVPISYPPAQEWTYDFCILNFSLRNIFPQWRMKCNDLVKLDQQKLSKYLPINKYSVCTASIQEQTYTDPLKLEYVWKRYKLFETDLLHNDTATIFCGGAITALAWLPTPYDNENCIQVLAVSSNSNFNKGYAIHQLYEESGLIQFWNCGTLKNSHTLSEKPMLQFCLVHDHGPVWCIEWCPSGCYDTDLQHSPQRIGVLAVGSADSYIYIYSICLPDPRSGKIFKLKPLYKLGLSSVTELAVNGIEAHVTKLSWTKAKGHNFLAAGYSNGMIAIFDLNSTSPLLKLDSNNDDVKIMLPYQILSAHHHAVTALYLYHLNDGRRWLMSGSLDRTIKYWDLENPLIPISNFTKFIVTDGVWLNHWISTVHTYEDCCGGGLTLTSVHQLRNFECISSSILHSNSCVSSISGSDWTNSFLQGNAAGEICGFFPHQFFYYLENDKSFRLKKGVLGYARVVEKDMSIEERIKNEKNRNSKLKQASSNNTKVDTSKECLKNDRTNYEPTDYEEADDKYGLVFCDMTIDSIKDLPANLDNYCKSNTDKFYPSRPHMYPLQSINQIVVNPNSKSYCYYATGYQAGFVRISSIKCLKKNSSRR</sequence>
<reference evidence="8" key="1">
    <citation type="submission" date="2023-01" db="EMBL/GenBank/DDBJ databases">
        <title>Key to firefly adult light organ development and bioluminescence: homeobox transcription factors regulate luciferase expression and transportation to peroxisome.</title>
        <authorList>
            <person name="Fu X."/>
        </authorList>
    </citation>
    <scope>NUCLEOTIDE SEQUENCE [LARGE SCALE GENOMIC DNA]</scope>
</reference>
<feature type="region of interest" description="Disordered" evidence="5">
    <location>
        <begin position="53"/>
        <end position="81"/>
    </location>
</feature>
<feature type="compositionally biased region" description="Basic and acidic residues" evidence="5">
    <location>
        <begin position="257"/>
        <end position="275"/>
    </location>
</feature>
<dbReference type="PROSITE" id="PS00028">
    <property type="entry name" value="ZINC_FINGER_C2H2_1"/>
    <property type="match status" value="1"/>
</dbReference>
<name>A0AAN7QIQ1_9COLE</name>
<dbReference type="SUPFAM" id="SSF50978">
    <property type="entry name" value="WD40 repeat-like"/>
    <property type="match status" value="1"/>
</dbReference>
<feature type="compositionally biased region" description="Low complexity" evidence="5">
    <location>
        <begin position="127"/>
        <end position="147"/>
    </location>
</feature>
<keyword evidence="4" id="KW-0853">WD repeat</keyword>
<evidence type="ECO:0000256" key="1">
    <source>
        <dbReference type="ARBA" id="ARBA00004123"/>
    </source>
</evidence>
<proteinExistence type="predicted"/>
<dbReference type="GO" id="GO:0000127">
    <property type="term" value="C:transcription factor TFIIIC complex"/>
    <property type="evidence" value="ECO:0007669"/>
    <property type="project" value="TreeGrafter"/>
</dbReference>
<dbReference type="PANTHER" id="PTHR15052">
    <property type="entry name" value="RNA POLYMERASE III TRANSCRIPTION INITIATION FACTOR COMPLEX SUBUNIT"/>
    <property type="match status" value="1"/>
</dbReference>
<keyword evidence="3" id="KW-0539">Nucleus</keyword>
<feature type="region of interest" description="Disordered" evidence="5">
    <location>
        <begin position="1"/>
        <end position="26"/>
    </location>
</feature>
<dbReference type="GO" id="GO:0006383">
    <property type="term" value="P:transcription by RNA polymerase III"/>
    <property type="evidence" value="ECO:0007669"/>
    <property type="project" value="TreeGrafter"/>
</dbReference>
<comment type="subcellular location">
    <subcellularLocation>
        <location evidence="1">Nucleus</location>
    </subcellularLocation>
</comment>
<dbReference type="GO" id="GO:0005634">
    <property type="term" value="C:nucleus"/>
    <property type="evidence" value="ECO:0007669"/>
    <property type="project" value="UniProtKB-SubCell"/>
</dbReference>
<keyword evidence="8" id="KW-1185">Reference proteome</keyword>
<evidence type="ECO:0000313" key="8">
    <source>
        <dbReference type="Proteomes" id="UP001353858"/>
    </source>
</evidence>
<dbReference type="AlphaFoldDB" id="A0AAN7QIQ1"/>
<dbReference type="Gene3D" id="2.130.10.10">
    <property type="entry name" value="YVTN repeat-like/Quinoprotein amine dehydrogenase"/>
    <property type="match status" value="1"/>
</dbReference>
<comment type="caution">
    <text evidence="7">The sequence shown here is derived from an EMBL/GenBank/DDBJ whole genome shotgun (WGS) entry which is preliminary data.</text>
</comment>
<evidence type="ECO:0000256" key="4">
    <source>
        <dbReference type="PROSITE-ProRule" id="PRU00221"/>
    </source>
</evidence>
<gene>
    <name evidence="7" type="ORF">RN001_007959</name>
</gene>
<dbReference type="InterPro" id="IPR036322">
    <property type="entry name" value="WD40_repeat_dom_sf"/>
</dbReference>
<dbReference type="PANTHER" id="PTHR15052:SF2">
    <property type="entry name" value="GENERAL TRANSCRIPTION FACTOR 3C POLYPEPTIDE 2"/>
    <property type="match status" value="1"/>
</dbReference>
<dbReference type="Proteomes" id="UP001353858">
    <property type="component" value="Unassembled WGS sequence"/>
</dbReference>
<dbReference type="EMBL" id="JARPUR010000003">
    <property type="protein sequence ID" value="KAK4879813.1"/>
    <property type="molecule type" value="Genomic_DNA"/>
</dbReference>
<accession>A0AAN7QIQ1</accession>
<feature type="region of interest" description="Disordered" evidence="5">
    <location>
        <begin position="231"/>
        <end position="291"/>
    </location>
</feature>
<feature type="compositionally biased region" description="Basic and acidic residues" evidence="5">
    <location>
        <begin position="58"/>
        <end position="74"/>
    </location>
</feature>
<evidence type="ECO:0000259" key="6">
    <source>
        <dbReference type="PROSITE" id="PS00028"/>
    </source>
</evidence>
<keyword evidence="2" id="KW-0804">Transcription</keyword>
<organism evidence="7 8">
    <name type="scientific">Aquatica leii</name>
    <dbReference type="NCBI Taxonomy" id="1421715"/>
    <lineage>
        <taxon>Eukaryota</taxon>
        <taxon>Metazoa</taxon>
        <taxon>Ecdysozoa</taxon>
        <taxon>Arthropoda</taxon>
        <taxon>Hexapoda</taxon>
        <taxon>Insecta</taxon>
        <taxon>Pterygota</taxon>
        <taxon>Neoptera</taxon>
        <taxon>Endopterygota</taxon>
        <taxon>Coleoptera</taxon>
        <taxon>Polyphaga</taxon>
        <taxon>Elateriformia</taxon>
        <taxon>Elateroidea</taxon>
        <taxon>Lampyridae</taxon>
        <taxon>Luciolinae</taxon>
        <taxon>Aquatica</taxon>
    </lineage>
</organism>
<feature type="region of interest" description="Disordered" evidence="5">
    <location>
        <begin position="119"/>
        <end position="168"/>
    </location>
</feature>
<dbReference type="InterPro" id="IPR052416">
    <property type="entry name" value="GTF3C_component"/>
</dbReference>
<dbReference type="InterPro" id="IPR001680">
    <property type="entry name" value="WD40_rpt"/>
</dbReference>
<dbReference type="PROSITE" id="PS50082">
    <property type="entry name" value="WD_REPEATS_2"/>
    <property type="match status" value="1"/>
</dbReference>
<evidence type="ECO:0000313" key="7">
    <source>
        <dbReference type="EMBL" id="KAK4879813.1"/>
    </source>
</evidence>
<feature type="domain" description="C2H2-type" evidence="6">
    <location>
        <begin position="568"/>
        <end position="589"/>
    </location>
</feature>
<dbReference type="Gene3D" id="3.30.160.60">
    <property type="entry name" value="Classic Zinc Finger"/>
    <property type="match status" value="1"/>
</dbReference>
<dbReference type="InterPro" id="IPR013087">
    <property type="entry name" value="Znf_C2H2_type"/>
</dbReference>
<evidence type="ECO:0000256" key="5">
    <source>
        <dbReference type="SAM" id="MobiDB-lite"/>
    </source>
</evidence>